<feature type="compositionally biased region" description="Polar residues" evidence="1">
    <location>
        <begin position="243"/>
        <end position="252"/>
    </location>
</feature>
<dbReference type="GeneID" id="37115440"/>
<reference evidence="2 3" key="1">
    <citation type="submission" date="2016-12" db="EMBL/GenBank/DDBJ databases">
        <title>The genomes of Aspergillus section Nigri reveals drivers in fungal speciation.</title>
        <authorList>
            <consortium name="DOE Joint Genome Institute"/>
            <person name="Vesth T.C."/>
            <person name="Nybo J."/>
            <person name="Theobald S."/>
            <person name="Brandl J."/>
            <person name="Frisvad J.C."/>
            <person name="Nielsen K.F."/>
            <person name="Lyhne E.K."/>
            <person name="Kogle M.E."/>
            <person name="Kuo A."/>
            <person name="Riley R."/>
            <person name="Clum A."/>
            <person name="Nolan M."/>
            <person name="Lipzen A."/>
            <person name="Salamov A."/>
            <person name="Henrissat B."/>
            <person name="Wiebenga A."/>
            <person name="De Vries R.P."/>
            <person name="Grigoriev I.V."/>
            <person name="Mortensen U.H."/>
            <person name="Andersen M.R."/>
            <person name="Baker S.E."/>
        </authorList>
    </citation>
    <scope>NUCLEOTIDE SEQUENCE [LARGE SCALE GENOMIC DNA]</scope>
    <source>
        <strain evidence="2 3">CBS 115572</strain>
    </source>
</reference>
<feature type="region of interest" description="Disordered" evidence="1">
    <location>
        <begin position="172"/>
        <end position="195"/>
    </location>
</feature>
<evidence type="ECO:0000313" key="3">
    <source>
        <dbReference type="Proteomes" id="UP000246702"/>
    </source>
</evidence>
<dbReference type="EMBL" id="MSFK01000014">
    <property type="protein sequence ID" value="PWY87196.1"/>
    <property type="molecule type" value="Genomic_DNA"/>
</dbReference>
<evidence type="ECO:0000313" key="2">
    <source>
        <dbReference type="EMBL" id="PWY87196.1"/>
    </source>
</evidence>
<dbReference type="RefSeq" id="XP_025467404.1">
    <property type="nucleotide sequence ID" value="XM_025613297.1"/>
</dbReference>
<accession>A0A317WL19</accession>
<name>A0A317WL19_9EURO</name>
<protein>
    <submittedName>
        <fullName evidence="2">Uncharacterized protein</fullName>
    </submittedName>
</protein>
<comment type="caution">
    <text evidence="2">The sequence shown here is derived from an EMBL/GenBank/DDBJ whole genome shotgun (WGS) entry which is preliminary data.</text>
</comment>
<organism evidence="2 3">
    <name type="scientific">Aspergillus sclerotioniger CBS 115572</name>
    <dbReference type="NCBI Taxonomy" id="1450535"/>
    <lineage>
        <taxon>Eukaryota</taxon>
        <taxon>Fungi</taxon>
        <taxon>Dikarya</taxon>
        <taxon>Ascomycota</taxon>
        <taxon>Pezizomycotina</taxon>
        <taxon>Eurotiomycetes</taxon>
        <taxon>Eurotiomycetidae</taxon>
        <taxon>Eurotiales</taxon>
        <taxon>Aspergillaceae</taxon>
        <taxon>Aspergillus</taxon>
        <taxon>Aspergillus subgen. Circumdati</taxon>
    </lineage>
</organism>
<dbReference type="AlphaFoldDB" id="A0A317WL19"/>
<keyword evidence="3" id="KW-1185">Reference proteome</keyword>
<feature type="compositionally biased region" description="Basic and acidic residues" evidence="1">
    <location>
        <begin position="177"/>
        <end position="190"/>
    </location>
</feature>
<sequence length="276" mass="30532">MNPLNATLHTSQSLDLTLAEPRHVSTSAVCSYLSYAPVNQAVKSSVSPTHQMTQATSRDRTQDSTRQQEYRHDTHVILVHPATRHADGFHIRVRSHAQEETGGEPGGEDKVTALVSKLPGAWMRNAGDGFKQGSGWWLNIHTCGEMAIDIEALIQTHGSRSTNARDAWHPSLVSQSDHNHNKGGRGKEASPTKQCHQGYRKTWLVLAQIELPRPQRSLVPEFAGIGRLPYSVVQHRRQKHDSQTTAVRSISGRSDPGKGKSEEDPEQSQCHAWVNA</sequence>
<evidence type="ECO:0000256" key="1">
    <source>
        <dbReference type="SAM" id="MobiDB-lite"/>
    </source>
</evidence>
<dbReference type="Proteomes" id="UP000246702">
    <property type="component" value="Unassembled WGS sequence"/>
</dbReference>
<gene>
    <name evidence="2" type="ORF">BO94DRAFT_546423</name>
</gene>
<feature type="region of interest" description="Disordered" evidence="1">
    <location>
        <begin position="234"/>
        <end position="276"/>
    </location>
</feature>
<feature type="compositionally biased region" description="Basic and acidic residues" evidence="1">
    <location>
        <begin position="57"/>
        <end position="67"/>
    </location>
</feature>
<proteinExistence type="predicted"/>
<feature type="compositionally biased region" description="Polar residues" evidence="1">
    <location>
        <begin position="43"/>
        <end position="56"/>
    </location>
</feature>
<feature type="region of interest" description="Disordered" evidence="1">
    <location>
        <begin position="43"/>
        <end position="67"/>
    </location>
</feature>